<dbReference type="Proteomes" id="UP001157418">
    <property type="component" value="Unassembled WGS sequence"/>
</dbReference>
<dbReference type="AlphaFoldDB" id="A0AAU9NYL4"/>
<dbReference type="EMBL" id="CAKMRJ010005412">
    <property type="protein sequence ID" value="CAH1442545.1"/>
    <property type="molecule type" value="Genomic_DNA"/>
</dbReference>
<accession>A0AAU9NYL4</accession>
<evidence type="ECO:0000313" key="2">
    <source>
        <dbReference type="Proteomes" id="UP001157418"/>
    </source>
</evidence>
<protein>
    <submittedName>
        <fullName evidence="1">Uncharacterized protein</fullName>
    </submittedName>
</protein>
<evidence type="ECO:0000313" key="1">
    <source>
        <dbReference type="EMBL" id="CAH1442545.1"/>
    </source>
</evidence>
<gene>
    <name evidence="1" type="ORF">LVIROSA_LOCUS28522</name>
</gene>
<proteinExistence type="predicted"/>
<reference evidence="1 2" key="1">
    <citation type="submission" date="2022-01" db="EMBL/GenBank/DDBJ databases">
        <authorList>
            <person name="Xiong W."/>
            <person name="Schranz E."/>
        </authorList>
    </citation>
    <scope>NUCLEOTIDE SEQUENCE [LARGE SCALE GENOMIC DNA]</scope>
</reference>
<keyword evidence="2" id="KW-1185">Reference proteome</keyword>
<name>A0AAU9NYL4_9ASTR</name>
<sequence length="66" mass="7555">MLTYHNFLVDHNIFDQVLSFVSRVDLPKNGCFHETRFPGSRERVGKDNRTKLENMAKLSGGFGIRG</sequence>
<organism evidence="1 2">
    <name type="scientific">Lactuca virosa</name>
    <dbReference type="NCBI Taxonomy" id="75947"/>
    <lineage>
        <taxon>Eukaryota</taxon>
        <taxon>Viridiplantae</taxon>
        <taxon>Streptophyta</taxon>
        <taxon>Embryophyta</taxon>
        <taxon>Tracheophyta</taxon>
        <taxon>Spermatophyta</taxon>
        <taxon>Magnoliopsida</taxon>
        <taxon>eudicotyledons</taxon>
        <taxon>Gunneridae</taxon>
        <taxon>Pentapetalae</taxon>
        <taxon>asterids</taxon>
        <taxon>campanulids</taxon>
        <taxon>Asterales</taxon>
        <taxon>Asteraceae</taxon>
        <taxon>Cichorioideae</taxon>
        <taxon>Cichorieae</taxon>
        <taxon>Lactucinae</taxon>
        <taxon>Lactuca</taxon>
    </lineage>
</organism>
<comment type="caution">
    <text evidence="1">The sequence shown here is derived from an EMBL/GenBank/DDBJ whole genome shotgun (WGS) entry which is preliminary data.</text>
</comment>